<evidence type="ECO:0000256" key="4">
    <source>
        <dbReference type="ARBA" id="ARBA00022692"/>
    </source>
</evidence>
<dbReference type="InterPro" id="IPR029151">
    <property type="entry name" value="Sensor-like_sf"/>
</dbReference>
<reference evidence="13" key="1">
    <citation type="submission" date="2024-05" db="EMBL/GenBank/DDBJ databases">
        <title>Isolation and characterization of Sporomusa carbonis sp. nov., a carboxydotrophic hydrogenogen in the genus of Sporomusa isolated from a charcoal burning pile.</title>
        <authorList>
            <person name="Boeer T."/>
            <person name="Rosenbaum F."/>
            <person name="Eysell L."/>
            <person name="Mueller V."/>
            <person name="Daniel R."/>
            <person name="Poehlein A."/>
        </authorList>
    </citation>
    <scope>NUCLEOTIDE SEQUENCE [LARGE SCALE GENOMIC DNA]</scope>
    <source>
        <strain evidence="13">DSM 3132</strain>
    </source>
</reference>
<evidence type="ECO:0000259" key="12">
    <source>
        <dbReference type="PROSITE" id="PS50885"/>
    </source>
</evidence>
<evidence type="ECO:0000256" key="5">
    <source>
        <dbReference type="ARBA" id="ARBA00022989"/>
    </source>
</evidence>
<dbReference type="SMART" id="SM00283">
    <property type="entry name" value="MA"/>
    <property type="match status" value="1"/>
</dbReference>
<evidence type="ECO:0000313" key="14">
    <source>
        <dbReference type="Proteomes" id="UP000216052"/>
    </source>
</evidence>
<protein>
    <submittedName>
        <fullName evidence="13">Methyl-accepting chemotaxis protein McpA</fullName>
    </submittedName>
</protein>
<feature type="domain" description="HAMP" evidence="12">
    <location>
        <begin position="298"/>
        <end position="351"/>
    </location>
</feature>
<proteinExistence type="inferred from homology"/>
<dbReference type="InterPro" id="IPR004089">
    <property type="entry name" value="MCPsignal_dom"/>
</dbReference>
<sequence>MKSIKAKLTVTVIILFVIALGLLAGLNYWQTKKLLVQDAEKELASVVFAAGNEISLWLDGRKIEINSIARSPVMTSGDGTSMQVYLDGEIKNNTIYENIFWTDTQGNYYTRGVAANAANRPYFQEAMKGNTFVSDPLPSGSTGKTVVIISTPIRSNGAISGVLVGAINMEEVEKRILDVKVGQTGYAYALRQDGTIIFHQNKELVNKVNVNNDPNATPELKAAIEKMLSGQQGVTNYNYTGSEKYLAYTPIKGTSWALGVTVPANEVLERLSSFTWSSLVTILVVLILSGCLIRLVAVRIATPLGTLEAVANRIAGGDLKLHQIDVNSQDEVGRLARAFETMVENLRNLVQQIGNSAEQVAASSEELTASSDQAAQASNHIATSITDMAGGTTEQLAAANDASAVVEQMSAGIQQVAASANQVAAQSSQAADKAKDGDKAIDKAVTQMSHIENTVNTSAQVVTKLGERSHEIGQIVDTISGIAGQTNLLALNAAIEAARAGEQGRGFAVVAEEVRKLAEQSQEAAKKIAELIGEIQGDTDKAVLAMNAGTQEVKTGAEVVNAAGNSFREIVELVTNVSGQIKEISAAIQQISTGSQQIVGSVKKIDDLSKKSAAESQSVSAATEEQLASMEEIATSSQALANLAQDLQTAVAKFQI</sequence>
<keyword evidence="3" id="KW-0145">Chemotaxis</keyword>
<comment type="similarity">
    <text evidence="8">Belongs to the methyl-accepting chemotaxis (MCP) protein family.</text>
</comment>
<keyword evidence="2" id="KW-1003">Cell membrane</keyword>
<dbReference type="CDD" id="cd11386">
    <property type="entry name" value="MCP_signal"/>
    <property type="match status" value="1"/>
</dbReference>
<keyword evidence="7 9" id="KW-0807">Transducer</keyword>
<name>A0ABZ3J632_SPOA4</name>
<keyword evidence="6 10" id="KW-0472">Membrane</keyword>
<organism evidence="13 14">
    <name type="scientific">Sporomusa acidovorans (strain ATCC 49682 / DSM 3132 / Mol)</name>
    <dbReference type="NCBI Taxonomy" id="1123286"/>
    <lineage>
        <taxon>Bacteria</taxon>
        <taxon>Bacillati</taxon>
        <taxon>Bacillota</taxon>
        <taxon>Negativicutes</taxon>
        <taxon>Selenomonadales</taxon>
        <taxon>Sporomusaceae</taxon>
        <taxon>Sporomusa</taxon>
    </lineage>
</organism>
<dbReference type="PROSITE" id="PS50111">
    <property type="entry name" value="CHEMOTAXIS_TRANSDUC_2"/>
    <property type="match status" value="1"/>
</dbReference>
<evidence type="ECO:0000256" key="1">
    <source>
        <dbReference type="ARBA" id="ARBA00004651"/>
    </source>
</evidence>
<dbReference type="EMBL" id="CP155571">
    <property type="protein sequence ID" value="XFO73540.1"/>
    <property type="molecule type" value="Genomic_DNA"/>
</dbReference>
<dbReference type="Pfam" id="PF02743">
    <property type="entry name" value="dCache_1"/>
    <property type="match status" value="1"/>
</dbReference>
<dbReference type="InterPro" id="IPR033479">
    <property type="entry name" value="dCache_1"/>
</dbReference>
<feature type="domain" description="Methyl-accepting transducer" evidence="11">
    <location>
        <begin position="370"/>
        <end position="606"/>
    </location>
</feature>
<keyword evidence="14" id="KW-1185">Reference proteome</keyword>
<dbReference type="Gene3D" id="1.10.287.950">
    <property type="entry name" value="Methyl-accepting chemotaxis protein"/>
    <property type="match status" value="1"/>
</dbReference>
<feature type="transmembrane region" description="Helical" evidence="10">
    <location>
        <begin position="274"/>
        <end position="297"/>
    </location>
</feature>
<evidence type="ECO:0000256" key="6">
    <source>
        <dbReference type="ARBA" id="ARBA00023136"/>
    </source>
</evidence>
<evidence type="ECO:0000256" key="8">
    <source>
        <dbReference type="ARBA" id="ARBA00029447"/>
    </source>
</evidence>
<dbReference type="Pfam" id="PF00015">
    <property type="entry name" value="MCPsignal"/>
    <property type="match status" value="1"/>
</dbReference>
<dbReference type="PROSITE" id="PS50885">
    <property type="entry name" value="HAMP"/>
    <property type="match status" value="1"/>
</dbReference>
<evidence type="ECO:0000313" key="13">
    <source>
        <dbReference type="EMBL" id="XFO73540.1"/>
    </source>
</evidence>
<evidence type="ECO:0000256" key="7">
    <source>
        <dbReference type="ARBA" id="ARBA00023224"/>
    </source>
</evidence>
<dbReference type="CDD" id="cd12914">
    <property type="entry name" value="PDC1_DGC_like"/>
    <property type="match status" value="1"/>
</dbReference>
<evidence type="ECO:0000256" key="3">
    <source>
        <dbReference type="ARBA" id="ARBA00022500"/>
    </source>
</evidence>
<dbReference type="Proteomes" id="UP000216052">
    <property type="component" value="Chromosome"/>
</dbReference>
<accession>A0ABZ3J632</accession>
<keyword evidence="5 10" id="KW-1133">Transmembrane helix</keyword>
<dbReference type="Pfam" id="PF00672">
    <property type="entry name" value="HAMP"/>
    <property type="match status" value="1"/>
</dbReference>
<dbReference type="PANTHER" id="PTHR32089:SF112">
    <property type="entry name" value="LYSOZYME-LIKE PROTEIN-RELATED"/>
    <property type="match status" value="1"/>
</dbReference>
<dbReference type="CDD" id="cd06225">
    <property type="entry name" value="HAMP"/>
    <property type="match status" value="1"/>
</dbReference>
<evidence type="ECO:0000256" key="10">
    <source>
        <dbReference type="SAM" id="Phobius"/>
    </source>
</evidence>
<evidence type="ECO:0000256" key="2">
    <source>
        <dbReference type="ARBA" id="ARBA00022475"/>
    </source>
</evidence>
<dbReference type="CDD" id="cd12912">
    <property type="entry name" value="PDC2_MCP_like"/>
    <property type="match status" value="1"/>
</dbReference>
<dbReference type="InterPro" id="IPR003660">
    <property type="entry name" value="HAMP_dom"/>
</dbReference>
<dbReference type="Gene3D" id="6.10.340.10">
    <property type="match status" value="1"/>
</dbReference>
<gene>
    <name evidence="13" type="primary">mcpA_9</name>
    <name evidence="13" type="ORF">SPACI_036470</name>
</gene>
<dbReference type="RefSeq" id="WP_093795381.1">
    <property type="nucleotide sequence ID" value="NZ_CP155571.1"/>
</dbReference>
<dbReference type="SMART" id="SM00304">
    <property type="entry name" value="HAMP"/>
    <property type="match status" value="1"/>
</dbReference>
<keyword evidence="4 10" id="KW-0812">Transmembrane</keyword>
<evidence type="ECO:0000259" key="11">
    <source>
        <dbReference type="PROSITE" id="PS50111"/>
    </source>
</evidence>
<dbReference type="Gene3D" id="3.30.450.20">
    <property type="entry name" value="PAS domain"/>
    <property type="match status" value="1"/>
</dbReference>
<evidence type="ECO:0000256" key="9">
    <source>
        <dbReference type="PROSITE-ProRule" id="PRU00284"/>
    </source>
</evidence>
<dbReference type="PANTHER" id="PTHR32089">
    <property type="entry name" value="METHYL-ACCEPTING CHEMOTAXIS PROTEIN MCPB"/>
    <property type="match status" value="1"/>
</dbReference>
<dbReference type="SUPFAM" id="SSF103190">
    <property type="entry name" value="Sensory domain-like"/>
    <property type="match status" value="1"/>
</dbReference>
<comment type="subcellular location">
    <subcellularLocation>
        <location evidence="1">Cell membrane</location>
        <topology evidence="1">Multi-pass membrane protein</topology>
    </subcellularLocation>
</comment>
<dbReference type="SUPFAM" id="SSF58104">
    <property type="entry name" value="Methyl-accepting chemotaxis protein (MCP) signaling domain"/>
    <property type="match status" value="1"/>
</dbReference>